<evidence type="ECO:0000313" key="2">
    <source>
        <dbReference type="Proteomes" id="UP001215231"/>
    </source>
</evidence>
<accession>A0ABY7VLA7</accession>
<protein>
    <submittedName>
        <fullName evidence="1">Uncharacterized protein</fullName>
    </submittedName>
</protein>
<name>A0ABY7VLA7_9GAMM</name>
<proteinExistence type="predicted"/>
<dbReference type="RefSeq" id="WP_274053850.1">
    <property type="nucleotide sequence ID" value="NZ_CP059693.1"/>
</dbReference>
<organism evidence="1 2">
    <name type="scientific">Thalassomonas haliotis</name>
    <dbReference type="NCBI Taxonomy" id="485448"/>
    <lineage>
        <taxon>Bacteria</taxon>
        <taxon>Pseudomonadati</taxon>
        <taxon>Pseudomonadota</taxon>
        <taxon>Gammaproteobacteria</taxon>
        <taxon>Alteromonadales</taxon>
        <taxon>Colwelliaceae</taxon>
        <taxon>Thalassomonas</taxon>
    </lineage>
</organism>
<reference evidence="1 2" key="1">
    <citation type="journal article" date="2022" name="Mar. Drugs">
        <title>Bioassay-Guided Fractionation Leads to the Detection of Cholic Acid Generated by the Rare Thalassomonas sp.</title>
        <authorList>
            <person name="Pheiffer F."/>
            <person name="Schneider Y.K."/>
            <person name="Hansen E.H."/>
            <person name="Andersen J.H."/>
            <person name="Isaksson J."/>
            <person name="Busche T."/>
            <person name="R C."/>
            <person name="Kalinowski J."/>
            <person name="Zyl L.V."/>
            <person name="Trindade M."/>
        </authorList>
    </citation>
    <scope>NUCLEOTIDE SEQUENCE [LARGE SCALE GENOMIC DNA]</scope>
    <source>
        <strain evidence="1 2">A5K-61T</strain>
    </source>
</reference>
<dbReference type="Proteomes" id="UP001215231">
    <property type="component" value="Chromosome"/>
</dbReference>
<gene>
    <name evidence="1" type="ORF">H3N35_08550</name>
</gene>
<sequence length="70" mass="8185">MPLRNTSTTCIQCKKDIKIAKNIGPFSLVTCPRCNFSVSYRELQKRTQETAKRFADEFKDKLYQSGQERH</sequence>
<evidence type="ECO:0000313" key="1">
    <source>
        <dbReference type="EMBL" id="WDE13467.1"/>
    </source>
</evidence>
<keyword evidence="2" id="KW-1185">Reference proteome</keyword>
<dbReference type="EMBL" id="CP059693">
    <property type="protein sequence ID" value="WDE13467.1"/>
    <property type="molecule type" value="Genomic_DNA"/>
</dbReference>